<evidence type="ECO:0000256" key="5">
    <source>
        <dbReference type="ARBA" id="ARBA00037226"/>
    </source>
</evidence>
<dbReference type="FunFam" id="2.30.170.40:FF:000003">
    <property type="entry name" value="54S ribosomal protein L24"/>
    <property type="match status" value="1"/>
</dbReference>
<dbReference type="AlphaFoldDB" id="A0A1E3NZ07"/>
<dbReference type="OrthoDB" id="361870at2759"/>
<keyword evidence="2" id="KW-0689">Ribosomal protein</keyword>
<reference evidence="6 7" key="1">
    <citation type="journal article" date="2016" name="Proc. Natl. Acad. Sci. U.S.A.">
        <title>Comparative genomics of biotechnologically important yeasts.</title>
        <authorList>
            <person name="Riley R."/>
            <person name="Haridas S."/>
            <person name="Wolfe K.H."/>
            <person name="Lopes M.R."/>
            <person name="Hittinger C.T."/>
            <person name="Goeker M."/>
            <person name="Salamov A.A."/>
            <person name="Wisecaver J.H."/>
            <person name="Long T.M."/>
            <person name="Calvey C.H."/>
            <person name="Aerts A.L."/>
            <person name="Barry K.W."/>
            <person name="Choi C."/>
            <person name="Clum A."/>
            <person name="Coughlan A.Y."/>
            <person name="Deshpande S."/>
            <person name="Douglass A.P."/>
            <person name="Hanson S.J."/>
            <person name="Klenk H.-P."/>
            <person name="LaButti K.M."/>
            <person name="Lapidus A."/>
            <person name="Lindquist E.A."/>
            <person name="Lipzen A.M."/>
            <person name="Meier-Kolthoff J.P."/>
            <person name="Ohm R.A."/>
            <person name="Otillar R.P."/>
            <person name="Pangilinan J.L."/>
            <person name="Peng Y."/>
            <person name="Rokas A."/>
            <person name="Rosa C.A."/>
            <person name="Scheuner C."/>
            <person name="Sibirny A.A."/>
            <person name="Slot J.C."/>
            <person name="Stielow J.B."/>
            <person name="Sun H."/>
            <person name="Kurtzman C.P."/>
            <person name="Blackwell M."/>
            <person name="Grigoriev I.V."/>
            <person name="Jeffries T.W."/>
        </authorList>
    </citation>
    <scope>NUCLEOTIDE SEQUENCE [LARGE SCALE GENOMIC DNA]</scope>
    <source>
        <strain evidence="7">ATCC 58044 / CBS 1984 / NCYC 433 / NRRL Y-366-8</strain>
    </source>
</reference>
<proteinExistence type="inferred from homology"/>
<dbReference type="Proteomes" id="UP000094112">
    <property type="component" value="Unassembled WGS sequence"/>
</dbReference>
<evidence type="ECO:0000313" key="6">
    <source>
        <dbReference type="EMBL" id="ODQ58250.1"/>
    </source>
</evidence>
<accession>A0A1E3NZ07</accession>
<dbReference type="EMBL" id="KV454212">
    <property type="protein sequence ID" value="ODQ58250.1"/>
    <property type="molecule type" value="Genomic_DNA"/>
</dbReference>
<name>A0A1E3NZ07_WICAA</name>
<evidence type="ECO:0000313" key="7">
    <source>
        <dbReference type="Proteomes" id="UP000094112"/>
    </source>
</evidence>
<comment type="function">
    <text evidence="5">Component of the mitochondrial ribosome (mitoribosome), a dedicated translation machinery responsible for the synthesis of mitochondrial genome-encoded proteins, including at least some of the essential transmembrane subunits of the mitochondrial respiratory chain. The mitoribosomes are attached to the mitochondrial inner membrane and translation products are cotranslationally integrated into the membrane.</text>
</comment>
<dbReference type="PANTHER" id="PTHR13528">
    <property type="entry name" value="39S RIBOSOMAL PROTEIN L28, MITOCHONDRIAL"/>
    <property type="match status" value="1"/>
</dbReference>
<organism evidence="6 7">
    <name type="scientific">Wickerhamomyces anomalus (strain ATCC 58044 / CBS 1984 / NCYC 433 / NRRL Y-366-8)</name>
    <name type="common">Yeast</name>
    <name type="synonym">Hansenula anomala</name>
    <dbReference type="NCBI Taxonomy" id="683960"/>
    <lineage>
        <taxon>Eukaryota</taxon>
        <taxon>Fungi</taxon>
        <taxon>Dikarya</taxon>
        <taxon>Ascomycota</taxon>
        <taxon>Saccharomycotina</taxon>
        <taxon>Saccharomycetes</taxon>
        <taxon>Phaffomycetales</taxon>
        <taxon>Wickerhamomycetaceae</taxon>
        <taxon>Wickerhamomyces</taxon>
    </lineage>
</organism>
<dbReference type="PANTHER" id="PTHR13528:SF2">
    <property type="entry name" value="LARGE RIBOSOMAL SUBUNIT PROTEIN BL28M"/>
    <property type="match status" value="1"/>
</dbReference>
<gene>
    <name evidence="6" type="ORF">WICANDRAFT_56957</name>
</gene>
<dbReference type="RefSeq" id="XP_019037457.1">
    <property type="nucleotide sequence ID" value="XM_019182789.1"/>
</dbReference>
<comment type="similarity">
    <text evidence="1">Belongs to the bacterial ribosomal protein bL28 family.</text>
</comment>
<dbReference type="GO" id="GO:0003735">
    <property type="term" value="F:structural constituent of ribosome"/>
    <property type="evidence" value="ECO:0007669"/>
    <property type="project" value="EnsemblFungi"/>
</dbReference>
<dbReference type="InterPro" id="IPR026569">
    <property type="entry name" value="Ribosomal_bL28"/>
</dbReference>
<dbReference type="STRING" id="683960.A0A1E3NZ07"/>
<dbReference type="Pfam" id="PF00830">
    <property type="entry name" value="Ribosomal_L28"/>
    <property type="match status" value="1"/>
</dbReference>
<dbReference type="Gene3D" id="2.30.170.40">
    <property type="entry name" value="Ribosomal protein L28/L24"/>
    <property type="match status" value="1"/>
</dbReference>
<protein>
    <recommendedName>
        <fullName evidence="4">Large ribosomal subunit protein bL28m</fullName>
    </recommendedName>
</protein>
<dbReference type="SUPFAM" id="SSF143800">
    <property type="entry name" value="L28p-like"/>
    <property type="match status" value="1"/>
</dbReference>
<dbReference type="GeneID" id="30200035"/>
<sequence>MFTIGLKSFRPAQPMASVRCFSTALVAFKAFKLVTTRRVAKRHDFQVGEVRPRYMPKKRAAFPDYKYGDALVYKQSNKGLYGGLFKGSGHRISESKNKVNRTWKVNVNRKSLWSEALNRHIRVKVAARVVRTISKEGGVDNYLVKDKSARVKELGPTGWRLRYLVKKAQYQKENPPHKDAPNFKTTDGKLGTVYFQNLKIDGYETPLNLTVGKRKLTKILFKREILEAKAKGEKITLKGLADKYLDYTVEQLATALHNFGYDLNEISYSGDYIIPKGPKRKALRA</sequence>
<evidence type="ECO:0000256" key="2">
    <source>
        <dbReference type="ARBA" id="ARBA00022980"/>
    </source>
</evidence>
<keyword evidence="7" id="KW-1185">Reference proteome</keyword>
<evidence type="ECO:0000256" key="1">
    <source>
        <dbReference type="ARBA" id="ARBA00008760"/>
    </source>
</evidence>
<evidence type="ECO:0000256" key="3">
    <source>
        <dbReference type="ARBA" id="ARBA00023274"/>
    </source>
</evidence>
<dbReference type="InterPro" id="IPR037147">
    <property type="entry name" value="Ribosomal_bL28_sf"/>
</dbReference>
<evidence type="ECO:0000256" key="4">
    <source>
        <dbReference type="ARBA" id="ARBA00035269"/>
    </source>
</evidence>
<dbReference type="InterPro" id="IPR034704">
    <property type="entry name" value="Ribosomal_bL28/bL31-like_sf"/>
</dbReference>
<dbReference type="GO" id="GO:0005762">
    <property type="term" value="C:mitochondrial large ribosomal subunit"/>
    <property type="evidence" value="ECO:0007669"/>
    <property type="project" value="EnsemblFungi"/>
</dbReference>
<keyword evidence="3" id="KW-0687">Ribonucleoprotein</keyword>